<dbReference type="AlphaFoldDB" id="A0ABC8R455"/>
<proteinExistence type="predicted"/>
<evidence type="ECO:0000256" key="1">
    <source>
        <dbReference type="ARBA" id="ARBA00022574"/>
    </source>
</evidence>
<evidence type="ECO:0000259" key="3">
    <source>
        <dbReference type="PROSITE" id="PS50897"/>
    </source>
</evidence>
<evidence type="ECO:0000313" key="5">
    <source>
        <dbReference type="EMBL" id="CAK9162461.1"/>
    </source>
</evidence>
<reference evidence="4 6" key="1">
    <citation type="submission" date="2024-02" db="EMBL/GenBank/DDBJ databases">
        <authorList>
            <person name="Vignale AGUSTIN F."/>
            <person name="Sosa J E."/>
            <person name="Modenutti C."/>
        </authorList>
    </citation>
    <scope>NUCLEOTIDE SEQUENCE [LARGE SCALE GENOMIC DNA]</scope>
</reference>
<evidence type="ECO:0000313" key="6">
    <source>
        <dbReference type="Proteomes" id="UP001642360"/>
    </source>
</evidence>
<name>A0ABC8R455_9AQUA</name>
<protein>
    <recommendedName>
        <fullName evidence="3">CTLH domain-containing protein</fullName>
    </recommendedName>
</protein>
<dbReference type="PANTHER" id="PTHR22838:SF23">
    <property type="entry name" value="WD REPEAT-CONTAINING PROTEIN WDS HOMOLOG"/>
    <property type="match status" value="1"/>
</dbReference>
<sequence length="200" mass="23015">MENDNNQQLEMLGPKHQIKKVELLRLIIQGLYALDYNTSAASLETESNVSYESSELKRLRSQVLEGNWERCIEILVEIKEYLKNEETRAKALSLILCQCIRECMSRDDYISAVMALRKDFSELGVSQEKIHHLARVLLKENIRGLDDGAIAEMRNKLVIELEKVLPPPIAVPERRLEGLVEMSLESLPTDTFLWNRSFAQ</sequence>
<dbReference type="PANTHER" id="PTHR22838">
    <property type="entry name" value="WD REPEAT PROTEIN 26-RELATED"/>
    <property type="match status" value="1"/>
</dbReference>
<dbReference type="EMBL" id="CAUOFW020003865">
    <property type="protein sequence ID" value="CAK9162461.1"/>
    <property type="molecule type" value="Genomic_DNA"/>
</dbReference>
<dbReference type="InterPro" id="IPR006595">
    <property type="entry name" value="CTLH_C"/>
</dbReference>
<evidence type="ECO:0000313" key="4">
    <source>
        <dbReference type="EMBL" id="CAK9137724.1"/>
    </source>
</evidence>
<feature type="domain" description="CTLH" evidence="3">
    <location>
        <begin position="52"/>
        <end position="107"/>
    </location>
</feature>
<dbReference type="EMBL" id="CAUOFW020000836">
    <property type="protein sequence ID" value="CAK9137724.1"/>
    <property type="molecule type" value="Genomic_DNA"/>
</dbReference>
<comment type="caution">
    <text evidence="4">The sequence shown here is derived from an EMBL/GenBank/DDBJ whole genome shotgun (WGS) entry which is preliminary data.</text>
</comment>
<evidence type="ECO:0000256" key="2">
    <source>
        <dbReference type="ARBA" id="ARBA00022737"/>
    </source>
</evidence>
<accession>A0ABC8R455</accession>
<keyword evidence="6" id="KW-1185">Reference proteome</keyword>
<keyword evidence="1" id="KW-0853">WD repeat</keyword>
<dbReference type="InterPro" id="IPR051350">
    <property type="entry name" value="WD_repeat-ST_regulator"/>
</dbReference>
<dbReference type="Proteomes" id="UP001642360">
    <property type="component" value="Unassembled WGS sequence"/>
</dbReference>
<keyword evidence="2" id="KW-0677">Repeat</keyword>
<gene>
    <name evidence="5" type="ORF">ILEXP_LOCUS31329</name>
    <name evidence="4" type="ORF">ILEXP_LOCUS4769</name>
</gene>
<organism evidence="4 6">
    <name type="scientific">Ilex paraguariensis</name>
    <name type="common">yerba mate</name>
    <dbReference type="NCBI Taxonomy" id="185542"/>
    <lineage>
        <taxon>Eukaryota</taxon>
        <taxon>Viridiplantae</taxon>
        <taxon>Streptophyta</taxon>
        <taxon>Embryophyta</taxon>
        <taxon>Tracheophyta</taxon>
        <taxon>Spermatophyta</taxon>
        <taxon>Magnoliopsida</taxon>
        <taxon>eudicotyledons</taxon>
        <taxon>Gunneridae</taxon>
        <taxon>Pentapetalae</taxon>
        <taxon>asterids</taxon>
        <taxon>campanulids</taxon>
        <taxon>Aquifoliales</taxon>
        <taxon>Aquifoliaceae</taxon>
        <taxon>Ilex</taxon>
    </lineage>
</organism>
<dbReference type="PROSITE" id="PS50897">
    <property type="entry name" value="CTLH"/>
    <property type="match status" value="1"/>
</dbReference>
<dbReference type="Pfam" id="PF23627">
    <property type="entry name" value="LisH_WDR26"/>
    <property type="match status" value="1"/>
</dbReference>